<gene>
    <name evidence="3" type="ORF">HG15A2_43850</name>
</gene>
<keyword evidence="4" id="KW-1185">Reference proteome</keyword>
<keyword evidence="2" id="KW-1133">Transmembrane helix</keyword>
<keyword evidence="2" id="KW-0472">Membrane</keyword>
<keyword evidence="2" id="KW-0812">Transmembrane</keyword>
<reference evidence="3 4" key="1">
    <citation type="submission" date="2019-02" db="EMBL/GenBank/DDBJ databases">
        <title>Deep-cultivation of Planctomycetes and their phenomic and genomic characterization uncovers novel biology.</title>
        <authorList>
            <person name="Wiegand S."/>
            <person name="Jogler M."/>
            <person name="Boedeker C."/>
            <person name="Pinto D."/>
            <person name="Vollmers J."/>
            <person name="Rivas-Marin E."/>
            <person name="Kohn T."/>
            <person name="Peeters S.H."/>
            <person name="Heuer A."/>
            <person name="Rast P."/>
            <person name="Oberbeckmann S."/>
            <person name="Bunk B."/>
            <person name="Jeske O."/>
            <person name="Meyerdierks A."/>
            <person name="Storesund J.E."/>
            <person name="Kallscheuer N."/>
            <person name="Luecker S."/>
            <person name="Lage O.M."/>
            <person name="Pohl T."/>
            <person name="Merkel B.J."/>
            <person name="Hornburger P."/>
            <person name="Mueller R.-W."/>
            <person name="Bruemmer F."/>
            <person name="Labrenz M."/>
            <person name="Spormann A.M."/>
            <person name="Op den Camp H."/>
            <person name="Overmann J."/>
            <person name="Amann R."/>
            <person name="Jetten M.S.M."/>
            <person name="Mascher T."/>
            <person name="Medema M.H."/>
            <person name="Devos D.P."/>
            <person name="Kaster A.-K."/>
            <person name="Ovreas L."/>
            <person name="Rohde M."/>
            <person name="Galperin M.Y."/>
            <person name="Jogler C."/>
        </authorList>
    </citation>
    <scope>NUCLEOTIDE SEQUENCE [LARGE SCALE GENOMIC DNA]</scope>
    <source>
        <strain evidence="3 4">HG15A2</strain>
    </source>
</reference>
<dbReference type="EMBL" id="CP036263">
    <property type="protein sequence ID" value="QDT01043.1"/>
    <property type="molecule type" value="Genomic_DNA"/>
</dbReference>
<proteinExistence type="predicted"/>
<accession>A0A517N1N6</accession>
<evidence type="ECO:0000313" key="3">
    <source>
        <dbReference type="EMBL" id="QDT01043.1"/>
    </source>
</evidence>
<feature type="transmembrane region" description="Helical" evidence="2">
    <location>
        <begin position="60"/>
        <end position="79"/>
    </location>
</feature>
<evidence type="ECO:0000256" key="1">
    <source>
        <dbReference type="SAM" id="MobiDB-lite"/>
    </source>
</evidence>
<sequence>MGVARNNNVKEPGNSFKDCSVAGLRPLPNDAIPDPTQTVFNNPPTPLRETPTVSQLTQRYISFFLCPLVFTLAAGFTAFTPATKAEASNEPLAVVVFSGYDALMNDIDFVGNLGNVPNLSAQVDGMLGMFTQGKGLVGLDKSKPIGVVVEMDENGNPSGALCMPVTSLEELIGTGAPFGVTGEKQADGSWQIGSQGQMIFATESNGWAFLAPAPAMLEGAPGDPGALFGAMTKEYDLAVQVNVQQVPEAQKQMLVGMLGQAAQQGVEQLADESDEDFQDRQRVMNLQLKQFEDMVQQVDEVTFGLSLDGGQQRTFMDFIYTAVAGSDLAKQFSGLNNTKTNQAGFIQPEAAMMMVVAVQNDEMTAEQKTQVEQGMQVNRMQLHTVIDDQDELDDAAKELMKSAADDFLDSLKATALSGKFDMGAVMNVGSDAASMLFGGYNADPAKVESGIKKLVELAKENDEFPGVKWNADSHNGVQFHTVTVPVPADEEEAQQIFGQEVEIVVGIGKDSVYAGAGRDAIADLKAVMDASASDLGKSVPPMEMSFALTQIMDFAGVVAKADGPAEATAAIEMVANMLANDANGRDHVRILSTAIPNGSKTRIEAEEGVLRAIGMMLMQAKMQQQGAGF</sequence>
<feature type="region of interest" description="Disordered" evidence="1">
    <location>
        <begin position="27"/>
        <end position="47"/>
    </location>
</feature>
<name>A0A517N1N6_9BACT</name>
<dbReference type="AlphaFoldDB" id="A0A517N1N6"/>
<evidence type="ECO:0000256" key="2">
    <source>
        <dbReference type="SAM" id="Phobius"/>
    </source>
</evidence>
<dbReference type="KEGG" id="amob:HG15A2_43850"/>
<organism evidence="3 4">
    <name type="scientific">Adhaeretor mobilis</name>
    <dbReference type="NCBI Taxonomy" id="1930276"/>
    <lineage>
        <taxon>Bacteria</taxon>
        <taxon>Pseudomonadati</taxon>
        <taxon>Planctomycetota</taxon>
        <taxon>Planctomycetia</taxon>
        <taxon>Pirellulales</taxon>
        <taxon>Lacipirellulaceae</taxon>
        <taxon>Adhaeretor</taxon>
    </lineage>
</organism>
<dbReference type="Proteomes" id="UP000319852">
    <property type="component" value="Chromosome"/>
</dbReference>
<protein>
    <submittedName>
        <fullName evidence="3">Uncharacterized protein</fullName>
    </submittedName>
</protein>
<evidence type="ECO:0000313" key="4">
    <source>
        <dbReference type="Proteomes" id="UP000319852"/>
    </source>
</evidence>